<dbReference type="Gene3D" id="3.90.25.10">
    <property type="entry name" value="UDP-galactose 4-epimerase, domain 1"/>
    <property type="match status" value="1"/>
</dbReference>
<evidence type="ECO:0000313" key="1">
    <source>
        <dbReference type="EMBL" id="KAE8411690.1"/>
    </source>
</evidence>
<accession>A0ABQ6W3J4</accession>
<proteinExistence type="predicted"/>
<reference evidence="1 2" key="1">
    <citation type="submission" date="2019-04" db="EMBL/GenBank/DDBJ databases">
        <authorList>
            <consortium name="DOE Joint Genome Institute"/>
            <person name="Mondo S."/>
            <person name="Kjaerbolling I."/>
            <person name="Vesth T."/>
            <person name="Frisvad J.C."/>
            <person name="Nybo J.L."/>
            <person name="Theobald S."/>
            <person name="Kildgaard S."/>
            <person name="Isbrandt T."/>
            <person name="Kuo A."/>
            <person name="Sato A."/>
            <person name="Lyhne E.K."/>
            <person name="Kogle M.E."/>
            <person name="Wiebenga A."/>
            <person name="Kun R.S."/>
            <person name="Lubbers R.J."/>
            <person name="Makela M.R."/>
            <person name="Barry K."/>
            <person name="Chovatia M."/>
            <person name="Clum A."/>
            <person name="Daum C."/>
            <person name="Haridas S."/>
            <person name="He G."/>
            <person name="LaButti K."/>
            <person name="Lipzen A."/>
            <person name="Riley R."/>
            <person name="Salamov A."/>
            <person name="Simmons B.A."/>
            <person name="Magnuson J.K."/>
            <person name="Henrissat B."/>
            <person name="Mortensen U.H."/>
            <person name="Larsen T.O."/>
            <person name="Devries R.P."/>
            <person name="Grigoriev I.V."/>
            <person name="Machida M."/>
            <person name="Baker S.E."/>
            <person name="Andersen M.R."/>
            <person name="Cantor M.N."/>
            <person name="Hua S.X."/>
        </authorList>
    </citation>
    <scope>NUCLEOTIDE SEQUENCE [LARGE SCALE GENOMIC DNA]</scope>
    <source>
        <strain evidence="1 2">CBS 117616</strain>
    </source>
</reference>
<dbReference type="EMBL" id="ML735863">
    <property type="protein sequence ID" value="KAE8411690.1"/>
    <property type="molecule type" value="Genomic_DNA"/>
</dbReference>
<dbReference type="Proteomes" id="UP000325395">
    <property type="component" value="Unassembled WGS sequence"/>
</dbReference>
<sequence>MELNFISGHISHNEIAALLENCSRRKVEKIIMPMEVMRHVWKNKEEIPEDLKGKSAVPDDFWILVKGMQGSGRFWRPPGQVHNDLFTNMKTMTFERCLENTFGSQ</sequence>
<organism evidence="1 2">
    <name type="scientific">Aspergillus pseudocaelatus</name>
    <dbReference type="NCBI Taxonomy" id="1825620"/>
    <lineage>
        <taxon>Eukaryota</taxon>
        <taxon>Fungi</taxon>
        <taxon>Dikarya</taxon>
        <taxon>Ascomycota</taxon>
        <taxon>Pezizomycotina</taxon>
        <taxon>Eurotiomycetes</taxon>
        <taxon>Eurotiomycetidae</taxon>
        <taxon>Eurotiales</taxon>
        <taxon>Aspergillaceae</taxon>
        <taxon>Aspergillus</taxon>
        <taxon>Aspergillus subgen. Circumdati</taxon>
    </lineage>
</organism>
<gene>
    <name evidence="1" type="ORF">BDV36DRAFT_273827</name>
</gene>
<evidence type="ECO:0000313" key="2">
    <source>
        <dbReference type="Proteomes" id="UP000325395"/>
    </source>
</evidence>
<dbReference type="Gene3D" id="3.40.50.720">
    <property type="entry name" value="NAD(P)-binding Rossmann-like Domain"/>
    <property type="match status" value="1"/>
</dbReference>
<protein>
    <submittedName>
        <fullName evidence="1">Uncharacterized protein</fullName>
    </submittedName>
</protein>
<name>A0ABQ6W3J4_9EURO</name>
<keyword evidence="2" id="KW-1185">Reference proteome</keyword>